<proteinExistence type="predicted"/>
<sequence>MSTLKERIDKLKFNKTSTKIEGYLNVVLESGDNLVPKDRSGKSDPYVYLATGPESDDYSTIYPKTGKSKVKKQTLSPVFDEEFSLPVASIFSDFLFIEVWDWDLVGGHDYMGSAKVNLQSIKQLCESEDKVSHQIRLKDVASGTINLKLSYVLADNNVFNALKKYIDQYDFNIISIITNHTTKNIYKDYLIKHNLSNQFSFIDQIIKYRVMGTGERQSEAEDIVSEFIEANAPQHLSIPANIKNEIIHEKDFCPQNLFDAAFDNQVNVVLSAAPLSGFLSSKPFLHAIVDNWLTLAHEIGFSKDEEVSLSNLLMANNEDESATLTKLRREVNKYACPIISWFLQILHDRMMVSSGDVIVGEDSTKRKIIQWSKTKKHKIICQKLKTIITTCSECKTNKNPSHAKFCCECGAKIAPTVIDICDDESDAITIIKDDRQHFRHIDFNAMPQNDLAENHTPTLKVKRILKPVVVEDAATNIEADTSNKTPVRNPESSREVPQTSARTNSEKDENSKVIRIKFTHDDGQDVVEEVHIKEEGKNGLFKVPDWCGSAVPTPPDVRCFSRHQISSVYHCMEQLNFDTNDTTNSFACLLSDLNPDQPAGPGQHGFALVEVKKAPPVLPVFTRCSATKWQYCGHYTTSLKGSISVNDWPHLSSTVRKTWLQALLDSVWGFKLLNILNIKKAHRKDEESLDKAFLEGLISISVVVLKCDYFDEEYYGKLVEYAEKDEGKGVTKVRKRRTLKKSRKRIKM</sequence>
<evidence type="ECO:0000259" key="2">
    <source>
        <dbReference type="PROSITE" id="PS50004"/>
    </source>
</evidence>
<dbReference type="SUPFAM" id="SSF49562">
    <property type="entry name" value="C2 domain (Calcium/lipid-binding domain, CaLB)"/>
    <property type="match status" value="1"/>
</dbReference>
<name>A0AAW2Z3V3_9EUKA</name>
<dbReference type="Pfam" id="PF20411">
    <property type="entry name" value="DUF6697"/>
    <property type="match status" value="1"/>
</dbReference>
<dbReference type="PANTHER" id="PTHR46980">
    <property type="entry name" value="TRICALBIN-1-RELATED"/>
    <property type="match status" value="1"/>
</dbReference>
<dbReference type="InterPro" id="IPR035892">
    <property type="entry name" value="C2_domain_sf"/>
</dbReference>
<protein>
    <recommendedName>
        <fullName evidence="2">C2 domain-containing protein</fullName>
    </recommendedName>
</protein>
<comment type="caution">
    <text evidence="3">The sequence shown here is derived from an EMBL/GenBank/DDBJ whole genome shotgun (WGS) entry which is preliminary data.</text>
</comment>
<feature type="region of interest" description="Disordered" evidence="1">
    <location>
        <begin position="476"/>
        <end position="510"/>
    </location>
</feature>
<dbReference type="SUPFAM" id="SSF48097">
    <property type="entry name" value="Regulator of G-protein signaling, RGS"/>
    <property type="match status" value="1"/>
</dbReference>
<evidence type="ECO:0000256" key="1">
    <source>
        <dbReference type="SAM" id="MobiDB-lite"/>
    </source>
</evidence>
<feature type="domain" description="C2" evidence="2">
    <location>
        <begin position="7"/>
        <end position="132"/>
    </location>
</feature>
<dbReference type="InterPro" id="IPR036305">
    <property type="entry name" value="RGS_sf"/>
</dbReference>
<dbReference type="Gene3D" id="2.60.40.150">
    <property type="entry name" value="C2 domain"/>
    <property type="match status" value="1"/>
</dbReference>
<dbReference type="InterPro" id="IPR016137">
    <property type="entry name" value="RGS"/>
</dbReference>
<evidence type="ECO:0000313" key="4">
    <source>
        <dbReference type="Proteomes" id="UP001431209"/>
    </source>
</evidence>
<accession>A0AAW2Z3V3</accession>
<dbReference type="PANTHER" id="PTHR46980:SF2">
    <property type="entry name" value="TRICALBIN-1-RELATED"/>
    <property type="match status" value="1"/>
</dbReference>
<dbReference type="EMBL" id="JAOPGA020000972">
    <property type="protein sequence ID" value="KAL0483645.1"/>
    <property type="molecule type" value="Genomic_DNA"/>
</dbReference>
<dbReference type="InterPro" id="IPR044926">
    <property type="entry name" value="RGS_subdomain_2"/>
</dbReference>
<dbReference type="SMART" id="SM00239">
    <property type="entry name" value="C2"/>
    <property type="match status" value="1"/>
</dbReference>
<dbReference type="Pfam" id="PF00168">
    <property type="entry name" value="C2"/>
    <property type="match status" value="1"/>
</dbReference>
<reference evidence="3 4" key="1">
    <citation type="submission" date="2024-03" db="EMBL/GenBank/DDBJ databases">
        <title>The Acrasis kona genome and developmental transcriptomes reveal deep origins of eukaryotic multicellular pathways.</title>
        <authorList>
            <person name="Sheikh S."/>
            <person name="Fu C.-J."/>
            <person name="Brown M.W."/>
            <person name="Baldauf S.L."/>
        </authorList>
    </citation>
    <scope>NUCLEOTIDE SEQUENCE [LARGE SCALE GENOMIC DNA]</scope>
    <source>
        <strain evidence="3 4">ATCC MYA-3509</strain>
    </source>
</reference>
<evidence type="ECO:0000313" key="3">
    <source>
        <dbReference type="EMBL" id="KAL0483645.1"/>
    </source>
</evidence>
<dbReference type="InterPro" id="IPR046520">
    <property type="entry name" value="DUF6697"/>
</dbReference>
<gene>
    <name evidence="3" type="ORF">AKO1_011483</name>
</gene>
<keyword evidence="4" id="KW-1185">Reference proteome</keyword>
<organism evidence="3 4">
    <name type="scientific">Acrasis kona</name>
    <dbReference type="NCBI Taxonomy" id="1008807"/>
    <lineage>
        <taxon>Eukaryota</taxon>
        <taxon>Discoba</taxon>
        <taxon>Heterolobosea</taxon>
        <taxon>Tetramitia</taxon>
        <taxon>Eutetramitia</taxon>
        <taxon>Acrasidae</taxon>
        <taxon>Acrasis</taxon>
    </lineage>
</organism>
<dbReference type="InterPro" id="IPR000008">
    <property type="entry name" value="C2_dom"/>
</dbReference>
<dbReference type="Proteomes" id="UP001431209">
    <property type="component" value="Unassembled WGS sequence"/>
</dbReference>
<dbReference type="Gene3D" id="1.10.167.10">
    <property type="entry name" value="Regulator of G-protein Signalling 4, domain 2"/>
    <property type="match status" value="1"/>
</dbReference>
<dbReference type="InterPro" id="IPR052455">
    <property type="entry name" value="Tricalbin_domain"/>
</dbReference>
<dbReference type="PROSITE" id="PS50004">
    <property type="entry name" value="C2"/>
    <property type="match status" value="1"/>
</dbReference>
<dbReference type="Pfam" id="PF00615">
    <property type="entry name" value="RGS"/>
    <property type="match status" value="1"/>
</dbReference>
<dbReference type="AlphaFoldDB" id="A0AAW2Z3V3"/>